<dbReference type="SMART" id="SM00345">
    <property type="entry name" value="HTH_GNTR"/>
    <property type="match status" value="2"/>
</dbReference>
<dbReference type="RefSeq" id="WP_115214167.1">
    <property type="nucleotide sequence ID" value="NZ_QKWJ01000040.1"/>
</dbReference>
<keyword evidence="6" id="KW-1185">Reference proteome</keyword>
<gene>
    <name evidence="5" type="ORF">DN412_25720</name>
</gene>
<proteinExistence type="predicted"/>
<dbReference type="GO" id="GO:0003677">
    <property type="term" value="F:DNA binding"/>
    <property type="evidence" value="ECO:0007669"/>
    <property type="project" value="UniProtKB-KW"/>
</dbReference>
<dbReference type="SUPFAM" id="SSF48008">
    <property type="entry name" value="GntR ligand-binding domain-like"/>
    <property type="match status" value="1"/>
</dbReference>
<dbReference type="SUPFAM" id="SSF46785">
    <property type="entry name" value="Winged helix' DNA-binding domain"/>
    <property type="match status" value="2"/>
</dbReference>
<keyword evidence="1" id="KW-0805">Transcription regulation</keyword>
<dbReference type="InterPro" id="IPR036388">
    <property type="entry name" value="WH-like_DNA-bd_sf"/>
</dbReference>
<dbReference type="Pfam" id="PF07729">
    <property type="entry name" value="FCD"/>
    <property type="match status" value="1"/>
</dbReference>
<feature type="domain" description="HTH gntR-type" evidence="4">
    <location>
        <begin position="4"/>
        <end position="71"/>
    </location>
</feature>
<organism evidence="5 6">
    <name type="scientific">Cupriavidus lacunae</name>
    <dbReference type="NCBI Taxonomy" id="2666307"/>
    <lineage>
        <taxon>Bacteria</taxon>
        <taxon>Pseudomonadati</taxon>
        <taxon>Pseudomonadota</taxon>
        <taxon>Betaproteobacteria</taxon>
        <taxon>Burkholderiales</taxon>
        <taxon>Burkholderiaceae</taxon>
        <taxon>Cupriavidus</taxon>
    </lineage>
</organism>
<dbReference type="AlphaFoldDB" id="A0A370NPH8"/>
<dbReference type="Gene3D" id="1.20.120.530">
    <property type="entry name" value="GntR ligand-binding domain-like"/>
    <property type="match status" value="1"/>
</dbReference>
<evidence type="ECO:0000256" key="1">
    <source>
        <dbReference type="ARBA" id="ARBA00023015"/>
    </source>
</evidence>
<name>A0A370NPH8_9BURK</name>
<protein>
    <submittedName>
        <fullName evidence="5">GntR family transcriptional regulator</fullName>
    </submittedName>
</protein>
<dbReference type="InterPro" id="IPR000524">
    <property type="entry name" value="Tscrpt_reg_HTH_GntR"/>
</dbReference>
<evidence type="ECO:0000256" key="3">
    <source>
        <dbReference type="ARBA" id="ARBA00023163"/>
    </source>
</evidence>
<evidence type="ECO:0000256" key="2">
    <source>
        <dbReference type="ARBA" id="ARBA00023125"/>
    </source>
</evidence>
<evidence type="ECO:0000259" key="4">
    <source>
        <dbReference type="PROSITE" id="PS50949"/>
    </source>
</evidence>
<comment type="caution">
    <text evidence="5">The sequence shown here is derived from an EMBL/GenBank/DDBJ whole genome shotgun (WGS) entry which is preliminary data.</text>
</comment>
<sequence>MNLSQLQSRVAREIVALARLDSLRAGDHLAESALAERIGVSRSPVNVALRFLVEMGAVVHDHNRGYFLDKDASALSAIAEELSAEPDDPLYLKIAEDRLNKTLPDLVNEADMMRQYNVSRSALRKALSRIQEEGWVERSIGHGWTFLPMIDSAQAYEESYLYRTALEPTGLLSPWFKADLVELASLRRQQRAIVEGGYKSMTPIELFESNSRFHEMLAKWSGNRFIMQSVKRMDSIRRLVEYGQARNRKPRQEQAIEHLAILDAIAAQDMLKAASLMREHLEGARRRKVHTANVFKSAA</sequence>
<dbReference type="InterPro" id="IPR036390">
    <property type="entry name" value="WH_DNA-bd_sf"/>
</dbReference>
<dbReference type="SMART" id="SM00895">
    <property type="entry name" value="FCD"/>
    <property type="match status" value="1"/>
</dbReference>
<dbReference type="InterPro" id="IPR008920">
    <property type="entry name" value="TF_FadR/GntR_C"/>
</dbReference>
<dbReference type="PROSITE" id="PS50949">
    <property type="entry name" value="HTH_GNTR"/>
    <property type="match status" value="1"/>
</dbReference>
<dbReference type="Gene3D" id="1.10.10.10">
    <property type="entry name" value="Winged helix-like DNA-binding domain superfamily/Winged helix DNA-binding domain"/>
    <property type="match status" value="2"/>
</dbReference>
<dbReference type="Pfam" id="PF00392">
    <property type="entry name" value="GntR"/>
    <property type="match status" value="2"/>
</dbReference>
<dbReference type="Proteomes" id="UP000255165">
    <property type="component" value="Unassembled WGS sequence"/>
</dbReference>
<reference evidence="6" key="1">
    <citation type="submission" date="2018-06" db="EMBL/GenBank/DDBJ databases">
        <authorList>
            <person name="Feng T."/>
            <person name="Jeon C.O."/>
        </authorList>
    </citation>
    <scope>NUCLEOTIDE SEQUENCE [LARGE SCALE GENOMIC DNA]</scope>
    <source>
        <strain evidence="6">S23</strain>
    </source>
</reference>
<dbReference type="PRINTS" id="PR00035">
    <property type="entry name" value="HTHGNTR"/>
</dbReference>
<dbReference type="EMBL" id="QKWJ01000040">
    <property type="protein sequence ID" value="RDK07504.1"/>
    <property type="molecule type" value="Genomic_DNA"/>
</dbReference>
<dbReference type="GO" id="GO:0003700">
    <property type="term" value="F:DNA-binding transcription factor activity"/>
    <property type="evidence" value="ECO:0007669"/>
    <property type="project" value="InterPro"/>
</dbReference>
<keyword evidence="2" id="KW-0238">DNA-binding</keyword>
<dbReference type="PANTHER" id="PTHR43537">
    <property type="entry name" value="TRANSCRIPTIONAL REGULATOR, GNTR FAMILY"/>
    <property type="match status" value="1"/>
</dbReference>
<dbReference type="PANTHER" id="PTHR43537:SF5">
    <property type="entry name" value="UXU OPERON TRANSCRIPTIONAL REGULATOR"/>
    <property type="match status" value="1"/>
</dbReference>
<accession>A0A370NPH8</accession>
<evidence type="ECO:0000313" key="5">
    <source>
        <dbReference type="EMBL" id="RDK07504.1"/>
    </source>
</evidence>
<dbReference type="InterPro" id="IPR011711">
    <property type="entry name" value="GntR_C"/>
</dbReference>
<evidence type="ECO:0000313" key="6">
    <source>
        <dbReference type="Proteomes" id="UP000255165"/>
    </source>
</evidence>
<keyword evidence="3" id="KW-0804">Transcription</keyword>